<proteinExistence type="predicted"/>
<dbReference type="GeneID" id="28939948"/>
<dbReference type="EMBL" id="LFWA01000006">
    <property type="protein sequence ID" value="KTW30878.1"/>
    <property type="molecule type" value="Genomic_DNA"/>
</dbReference>
<dbReference type="VEuPathDB" id="FungiDB:T551_01430"/>
<protein>
    <recommendedName>
        <fullName evidence="2">Major surface glycoprotein 2 C-terminal domain-containing protein</fullName>
    </recommendedName>
</protein>
<dbReference type="EMBL" id="LFWA01000012">
    <property type="protein sequence ID" value="KTW28192.1"/>
    <property type="molecule type" value="Genomic_DNA"/>
</dbReference>
<evidence type="ECO:0000313" key="3">
    <source>
        <dbReference type="EMBL" id="KTW28192.1"/>
    </source>
</evidence>
<evidence type="ECO:0000256" key="1">
    <source>
        <dbReference type="SAM" id="Coils"/>
    </source>
</evidence>
<gene>
    <name evidence="4" type="ORF">T551_01430</name>
    <name evidence="3" type="ORF">T551_02611</name>
</gene>
<keyword evidence="1" id="KW-0175">Coiled coil</keyword>
<dbReference type="VEuPathDB" id="FungiDB:T551_02611"/>
<dbReference type="RefSeq" id="XP_018228754.1">
    <property type="nucleotide sequence ID" value="XM_018374874.1"/>
</dbReference>
<dbReference type="OrthoDB" id="10257471at2759"/>
<sequence>HSLARAVARAVKRGAAAAQGTSVYDDEDNFLALILKDKLEGTECQKKLKEYCENLKETDKELNKVYPKLKDICKDKDKKCTDLKAKITGKTGKCTTLKTTLDTIVKNSLPSDDDCKENERQCLFLEGACPGDLTENCNKLRNKCYQKKRDEVAEKVILRTLRGTLEDKNGCKKELKKICLELAQESNELMKLCLYQESTCEKFVSKRKEKCNALKQDVEKALNNKNDLEGKCLLLLERCYFYRGDCKDIQKCDKSSKSVCIGYVPDCDDLGVECEKKNITYVPPGRGFDPTEPEVTIAEDIGLKELYKEATERGVYIGKSYARDTITLLGLLIQDESFKTQPNEVEKCKKVLETKCKELKEHEVLGYLCNKDVASKNGTDECNALGEELSKRRLIVSEKIKNKHLFKSRKIIPWYNLSTFLSNSDCARLESDCFYFAQDQSPLNKECDNLKAACYKRGLDARANKVLQKEMYGLFYGSGEAWFKKLLDKVMKQCAKHKTASDELFLLCVEPLKAVRILATDVQMRAIFLQEELDKRRDFPTKKDCKELEEKCKTLGKDSKKIEWPCRTLEQNCDRLRATEKLKHFLLNEHKDSLKTPDNCIQYLNKKCHEWPRKGNNHFSLVCVFLESTCKIIVEDIKDRCKILENNIKISNVTGFLEDNRKNIELLGRDCPFWNSYCNRFSPNCLDFKEGAAFCIKLKDYCKPFYERKLLEDALKVELRGKLNDEEKCNPELKRYCTVLKNVNNASINGLCKNDTDSKPKNDEDVRKKLCKKLVKEIEEQCKTLPAELKQPADDLEKDSKTYEKLKKEAKDAMNNSNLILSLVKKNESNISKNNSKSKDKKNVVSNGLQDTTEHVKILRRGVKDVSVTESEAKAFDLVAEVFGRYLDLKERCNKLESDCGIKKDCKALENVCEKIQEVCSKLKPLKVKPHEIVTESTTTTTTTTTTVTDPKATECKSLQTTDTWVTQTSTHTSTSTITSTITSKITLTSTRRCKPTKCTTGDDAEDVKPNEGLKMSGWSVMRGVILAMMISIMI</sequence>
<keyword evidence="5" id="KW-1185">Reference proteome</keyword>
<dbReference type="STRING" id="1408657.A0A0W4ZIH8"/>
<dbReference type="Proteomes" id="UP000053447">
    <property type="component" value="Unassembled WGS sequence"/>
</dbReference>
<evidence type="ECO:0000313" key="5">
    <source>
        <dbReference type="Proteomes" id="UP000053447"/>
    </source>
</evidence>
<feature type="non-terminal residue" evidence="3">
    <location>
        <position position="1"/>
    </location>
</feature>
<dbReference type="InterPro" id="IPR021041">
    <property type="entry name" value="Maj_surf_glycoprot_2_C"/>
</dbReference>
<feature type="domain" description="Major surface glycoprotein 2 C-terminal" evidence="2">
    <location>
        <begin position="855"/>
        <end position="884"/>
    </location>
</feature>
<evidence type="ECO:0000259" key="2">
    <source>
        <dbReference type="Pfam" id="PF12373"/>
    </source>
</evidence>
<dbReference type="Pfam" id="PF02349">
    <property type="entry name" value="MSG"/>
    <property type="match status" value="5"/>
</dbReference>
<organism evidence="3 5">
    <name type="scientific">Pneumocystis jirovecii (strain RU7)</name>
    <name type="common">Human pneumocystis pneumonia agent</name>
    <dbReference type="NCBI Taxonomy" id="1408657"/>
    <lineage>
        <taxon>Eukaryota</taxon>
        <taxon>Fungi</taxon>
        <taxon>Dikarya</taxon>
        <taxon>Ascomycota</taxon>
        <taxon>Taphrinomycotina</taxon>
        <taxon>Pneumocystomycetes</taxon>
        <taxon>Pneumocystaceae</taxon>
        <taxon>Pneumocystis</taxon>
    </lineage>
</organism>
<evidence type="ECO:0000313" key="4">
    <source>
        <dbReference type="EMBL" id="KTW30878.1"/>
    </source>
</evidence>
<reference evidence="5" key="2">
    <citation type="journal article" date="2016" name="Nat. Commun.">
        <title>Genome analysis of three Pneumocystis species reveals adaptation mechanisms to life exclusively in mammalian hosts.</title>
        <authorList>
            <person name="Ma L."/>
            <person name="Chen Z."/>
            <person name="Huang D.W."/>
            <person name="Kutty G."/>
            <person name="Ishihara M."/>
            <person name="Wang H."/>
            <person name="Abouelleil A."/>
            <person name="Bishop L."/>
            <person name="Davey E."/>
            <person name="Deng R."/>
            <person name="Deng X."/>
            <person name="Fan L."/>
            <person name="Fantoni G."/>
            <person name="Fitzgerald M."/>
            <person name="Gogineni E."/>
            <person name="Goldberg J.M."/>
            <person name="Handley G."/>
            <person name="Hu X."/>
            <person name="Huber C."/>
            <person name="Jiao X."/>
            <person name="Jones K."/>
            <person name="Levin J.Z."/>
            <person name="Liu Y."/>
            <person name="Macdonald P."/>
            <person name="Melnikov A."/>
            <person name="Raley C."/>
            <person name="Sassi M."/>
            <person name="Sherman B.T."/>
            <person name="Song X."/>
            <person name="Sykes S."/>
            <person name="Tran B."/>
            <person name="Walsh L."/>
            <person name="Xia Y."/>
            <person name="Yang J."/>
            <person name="Young S."/>
            <person name="Zeng Q."/>
            <person name="Zheng X."/>
            <person name="Stephens R."/>
            <person name="Nusbaum C."/>
            <person name="Birren B.W."/>
            <person name="Azadi P."/>
            <person name="Lempicki R.A."/>
            <person name="Cuomo C.A."/>
            <person name="Kovacs J.A."/>
        </authorList>
    </citation>
    <scope>NUCLEOTIDE SEQUENCE [LARGE SCALE GENOMIC DNA]</scope>
    <source>
        <strain evidence="5">RU7</strain>
    </source>
</reference>
<accession>A0A0W4ZIH8</accession>
<dbReference type="InterPro" id="IPR003330">
    <property type="entry name" value="MSG"/>
</dbReference>
<dbReference type="AlphaFoldDB" id="A0A0W4ZIH8"/>
<dbReference type="RefSeq" id="XP_018229868.1">
    <property type="nucleotide sequence ID" value="XM_018373693.1"/>
</dbReference>
<feature type="coiled-coil region" evidence="1">
    <location>
        <begin position="204"/>
        <end position="231"/>
    </location>
</feature>
<dbReference type="Pfam" id="PF12373">
    <property type="entry name" value="Msg2_C"/>
    <property type="match status" value="1"/>
</dbReference>
<dbReference type="GeneID" id="28941129"/>
<comment type="caution">
    <text evidence="3">The sequence shown here is derived from an EMBL/GenBank/DDBJ whole genome shotgun (WGS) entry which is preliminary data.</text>
</comment>
<reference evidence="3" key="1">
    <citation type="submission" date="2015-06" db="EMBL/GenBank/DDBJ databases">
        <title>Mechanisms of Adaptation to a Mammalian Host Environment by Pneumocystis, an Opportunistic Pathogen of Immunosuppressed Patients.</title>
        <authorList>
            <consortium name="The Broad Institute Genomics Platform"/>
            <person name="Cuomo C.A."/>
            <person name="Ma L."/>
            <person name="Huang D.W."/>
            <person name="Kutty G."/>
            <person name="Bishop L."/>
            <person name="Fantoni G."/>
            <person name="Sherman B.T."/>
            <person name="Jiao X."/>
            <person name="Hu X."/>
            <person name="Yang J."/>
            <person name="Jones K."/>
            <person name="Raley C."/>
            <person name="Stephens R."/>
            <person name="Lempicki R.A."/>
            <person name="Kovacs J.A."/>
            <person name="Chen Z."/>
            <person name="Abouelleil A."/>
            <person name="Goldberg J."/>
            <person name="Priest M."/>
            <person name="Saif S."/>
            <person name="Sykes S."/>
            <person name="Young S."/>
            <person name="Zeng Q."/>
            <person name="Wortman J."/>
            <person name="Nusbaum C."/>
            <person name="Birren B."/>
            <person name="Gabriel S."/>
            <person name="Lander E."/>
        </authorList>
    </citation>
    <scope>NUCLEOTIDE SEQUENCE [LARGE SCALE GENOMIC DNA]</scope>
    <source>
        <strain evidence="3">RU7</strain>
    </source>
</reference>
<name>A0A0W4ZIH8_PNEJ7</name>